<accession>A0A1M7U3S2</accession>
<organism evidence="1 2">
    <name type="scientific">Desulfitobacterium chlororespirans DSM 11544</name>
    <dbReference type="NCBI Taxonomy" id="1121395"/>
    <lineage>
        <taxon>Bacteria</taxon>
        <taxon>Bacillati</taxon>
        <taxon>Bacillota</taxon>
        <taxon>Clostridia</taxon>
        <taxon>Eubacteriales</taxon>
        <taxon>Desulfitobacteriaceae</taxon>
        <taxon>Desulfitobacterium</taxon>
    </lineage>
</organism>
<dbReference type="AlphaFoldDB" id="A0A1M7U3S2"/>
<dbReference type="STRING" id="1121395.SAMN02745215_02901"/>
<keyword evidence="2" id="KW-1185">Reference proteome</keyword>
<dbReference type="Proteomes" id="UP000184010">
    <property type="component" value="Unassembled WGS sequence"/>
</dbReference>
<dbReference type="EMBL" id="FRDN01000009">
    <property type="protein sequence ID" value="SHN77543.1"/>
    <property type="molecule type" value="Genomic_DNA"/>
</dbReference>
<reference evidence="2" key="1">
    <citation type="submission" date="2016-12" db="EMBL/GenBank/DDBJ databases">
        <authorList>
            <person name="Varghese N."/>
            <person name="Submissions S."/>
        </authorList>
    </citation>
    <scope>NUCLEOTIDE SEQUENCE [LARGE SCALE GENOMIC DNA]</scope>
    <source>
        <strain evidence="2">DSM 11544</strain>
    </source>
</reference>
<evidence type="ECO:0000313" key="1">
    <source>
        <dbReference type="EMBL" id="SHN77543.1"/>
    </source>
</evidence>
<sequence>MCDTDDDCTIDHEYTDEIICPYCGSEFSDSDDIEPNDEILGLQYCEECEKGFYAFRSVTVDYSTEKATYGTCKHCGEKNVVVEDYHSSLGAYEGLCVPCGGKEKRRFRDEYMKRLETRVGQIRKDGERNA</sequence>
<name>A0A1M7U3S2_9FIRM</name>
<dbReference type="RefSeq" id="WP_072773271.1">
    <property type="nucleotide sequence ID" value="NZ_FRDN01000009.1"/>
</dbReference>
<gene>
    <name evidence="1" type="ORF">SAMN02745215_02901</name>
</gene>
<proteinExistence type="predicted"/>
<protein>
    <submittedName>
        <fullName evidence="1">Uncharacterized protein</fullName>
    </submittedName>
</protein>
<evidence type="ECO:0000313" key="2">
    <source>
        <dbReference type="Proteomes" id="UP000184010"/>
    </source>
</evidence>